<reference evidence="1" key="1">
    <citation type="submission" date="2019-09" db="EMBL/GenBank/DDBJ databases">
        <authorList>
            <person name="Chandra G."/>
            <person name="Truman W A."/>
        </authorList>
    </citation>
    <scope>NUCLEOTIDE SEQUENCE</scope>
    <source>
        <strain evidence="1">PS683</strain>
    </source>
</reference>
<dbReference type="AlphaFoldDB" id="A0A5E6MK73"/>
<proteinExistence type="predicted"/>
<dbReference type="EMBL" id="LR700640">
    <property type="protein sequence ID" value="VVM12648.1"/>
    <property type="molecule type" value="Genomic_DNA"/>
</dbReference>
<protein>
    <submittedName>
        <fullName evidence="1">Uncharacterized protein</fullName>
    </submittedName>
</protein>
<sequence length="32" mass="3885">MFFSIEFFLHFIERLVIFHHDHTDNYTDGKAG</sequence>
<organism evidence="1">
    <name type="scientific">Pseudomonas fluorescens</name>
    <dbReference type="NCBI Taxonomy" id="294"/>
    <lineage>
        <taxon>Bacteria</taxon>
        <taxon>Pseudomonadati</taxon>
        <taxon>Pseudomonadota</taxon>
        <taxon>Gammaproteobacteria</taxon>
        <taxon>Pseudomonadales</taxon>
        <taxon>Pseudomonadaceae</taxon>
        <taxon>Pseudomonas</taxon>
    </lineage>
</organism>
<gene>
    <name evidence="1" type="ORF">PS683_00926</name>
</gene>
<evidence type="ECO:0000313" key="1">
    <source>
        <dbReference type="EMBL" id="VVM12648.1"/>
    </source>
</evidence>
<accession>A0A5E6MK73</accession>
<name>A0A5E6MK73_PSEFL</name>